<name>A0A6P6HUU6_PUMCO</name>
<dbReference type="InterPro" id="IPR023398">
    <property type="entry name" value="TIF_eIF4e-like"/>
</dbReference>
<dbReference type="GeneID" id="112860530"/>
<dbReference type="PANTHER" id="PTHR11960">
    <property type="entry name" value="EUKARYOTIC TRANSLATION INITIATION FACTOR 4E RELATED"/>
    <property type="match status" value="1"/>
</dbReference>
<keyword evidence="1" id="KW-0694">RNA-binding</keyword>
<dbReference type="Gene3D" id="3.30.760.10">
    <property type="entry name" value="RNA Cap, Translation Initiation Factor Eif4e"/>
    <property type="match status" value="2"/>
</dbReference>
<dbReference type="RefSeq" id="XP_025779605.1">
    <property type="nucleotide sequence ID" value="XM_025923820.1"/>
</dbReference>
<organism evidence="2 3">
    <name type="scientific">Puma concolor</name>
    <name type="common">Mountain lion</name>
    <name type="synonym">Felis concolor</name>
    <dbReference type="NCBI Taxonomy" id="9696"/>
    <lineage>
        <taxon>Eukaryota</taxon>
        <taxon>Metazoa</taxon>
        <taxon>Chordata</taxon>
        <taxon>Craniata</taxon>
        <taxon>Vertebrata</taxon>
        <taxon>Euteleostomi</taxon>
        <taxon>Mammalia</taxon>
        <taxon>Eutheria</taxon>
        <taxon>Laurasiatheria</taxon>
        <taxon>Carnivora</taxon>
        <taxon>Feliformia</taxon>
        <taxon>Felidae</taxon>
        <taxon>Felinae</taxon>
        <taxon>Puma</taxon>
    </lineage>
</organism>
<evidence type="ECO:0000256" key="1">
    <source>
        <dbReference type="RuleBase" id="RU004374"/>
    </source>
</evidence>
<reference evidence="3" key="1">
    <citation type="submission" date="2025-08" db="UniProtKB">
        <authorList>
            <consortium name="RefSeq"/>
        </authorList>
    </citation>
    <scope>IDENTIFICATION</scope>
    <source>
        <tissue evidence="3">Blood</tissue>
    </source>
</reference>
<comment type="similarity">
    <text evidence="1">Belongs to the eukaryotic initiation factor 4E family.</text>
</comment>
<evidence type="ECO:0000313" key="2">
    <source>
        <dbReference type="Proteomes" id="UP000515131"/>
    </source>
</evidence>
<keyword evidence="1" id="KW-0648">Protein biosynthesis</keyword>
<proteinExistence type="inferred from homology"/>
<sequence length="223" mass="24830">MASTLWVGEAEGGIQNWEEKEEKEEEKEGAVVAVLMAEGALNAPGDQLSQRRKEARDGGPQGIKLELHPLLNRWALWFFKNDRSRAWQDNLHLVTKFDTVEDFWASPREEAGWCGGTIKDSGAVPVTEVEVSPSSFWPQLLCLIGESFEEHSREVCGAVINIRTKGDKIAVWTREAENQAGVLHIGRVYKERLGLSTKIVIGYQAHADTATKSNSLAKNKFVV</sequence>
<dbReference type="Proteomes" id="UP000515131">
    <property type="component" value="Unplaced"/>
</dbReference>
<dbReference type="KEGG" id="pcoo:112860530"/>
<dbReference type="CTD" id="253314"/>
<protein>
    <submittedName>
        <fullName evidence="3">Eukaryotic translation initiation factor 4E type 1B</fullName>
    </submittedName>
</protein>
<dbReference type="InterPro" id="IPR001040">
    <property type="entry name" value="TIF_eIF_4E"/>
</dbReference>
<dbReference type="AlphaFoldDB" id="A0A6P6HUU6"/>
<dbReference type="Pfam" id="PF01652">
    <property type="entry name" value="IF4E"/>
    <property type="match status" value="2"/>
</dbReference>
<dbReference type="PANTHER" id="PTHR11960:SF3">
    <property type="entry name" value="EUKARYOTIC TRANSLATION INITIATION FACTOR 4E TYPE 1B"/>
    <property type="match status" value="1"/>
</dbReference>
<dbReference type="GO" id="GO:0016281">
    <property type="term" value="C:eukaryotic translation initiation factor 4F complex"/>
    <property type="evidence" value="ECO:0007669"/>
    <property type="project" value="TreeGrafter"/>
</dbReference>
<keyword evidence="1 3" id="KW-0396">Initiation factor</keyword>
<gene>
    <name evidence="3" type="primary">EIF4E1B</name>
</gene>
<dbReference type="GO" id="GO:0003743">
    <property type="term" value="F:translation initiation factor activity"/>
    <property type="evidence" value="ECO:0007669"/>
    <property type="project" value="UniProtKB-KW"/>
</dbReference>
<keyword evidence="2" id="KW-1185">Reference proteome</keyword>
<dbReference type="SUPFAM" id="SSF55418">
    <property type="entry name" value="eIF4e-like"/>
    <property type="match status" value="1"/>
</dbReference>
<dbReference type="GO" id="GO:0000340">
    <property type="term" value="F:RNA 7-methylguanosine cap binding"/>
    <property type="evidence" value="ECO:0007669"/>
    <property type="project" value="TreeGrafter"/>
</dbReference>
<evidence type="ECO:0000313" key="3">
    <source>
        <dbReference type="RefSeq" id="XP_025779605.1"/>
    </source>
</evidence>
<accession>A0A6P6HUU6</accession>